<keyword evidence="17" id="KW-1185">Reference proteome</keyword>
<dbReference type="EMBL" id="JAZDQU010000002">
    <property type="protein sequence ID" value="MEE1885473.1"/>
    <property type="molecule type" value="Genomic_DNA"/>
</dbReference>
<dbReference type="SUPFAM" id="SSF47979">
    <property type="entry name" value="Iron-dependent repressor protein, dimerization domain"/>
    <property type="match status" value="1"/>
</dbReference>
<dbReference type="Gene3D" id="1.10.10.10">
    <property type="entry name" value="Winged helix-like DNA-binding domain superfamily/Winged helix DNA-binding domain"/>
    <property type="match status" value="1"/>
</dbReference>
<evidence type="ECO:0000256" key="10">
    <source>
        <dbReference type="ARBA" id="ARBA00023159"/>
    </source>
</evidence>
<keyword evidence="5" id="KW-0963">Cytoplasm</keyword>
<dbReference type="Pfam" id="PF01325">
    <property type="entry name" value="Fe_dep_repress"/>
    <property type="match status" value="1"/>
</dbReference>
<dbReference type="InterPro" id="IPR022687">
    <property type="entry name" value="HTH_DTXR"/>
</dbReference>
<keyword evidence="11" id="KW-0804">Transcription</keyword>
<dbReference type="InterPro" id="IPR050536">
    <property type="entry name" value="DtxR_MntR_Metal-Reg"/>
</dbReference>
<dbReference type="SUPFAM" id="SSF50037">
    <property type="entry name" value="C-terminal domain of transcriptional repressors"/>
    <property type="match status" value="1"/>
</dbReference>
<dbReference type="InterPro" id="IPR001367">
    <property type="entry name" value="Fe_dep_repressor"/>
</dbReference>
<keyword evidence="8" id="KW-0805">Transcription regulation</keyword>
<reference evidence="16 17" key="1">
    <citation type="submission" date="2024-01" db="EMBL/GenBank/DDBJ databases">
        <title>Pedobacter sp. nov., isolated from oil-contaminated soil.</title>
        <authorList>
            <person name="Le N.T.T."/>
        </authorList>
    </citation>
    <scope>NUCLEOTIDE SEQUENCE [LARGE SCALE GENOMIC DNA]</scope>
    <source>
        <strain evidence="16 17">VNH31</strain>
    </source>
</reference>
<keyword evidence="7" id="KW-0408">Iron</keyword>
<evidence type="ECO:0000256" key="6">
    <source>
        <dbReference type="ARBA" id="ARBA00022491"/>
    </source>
</evidence>
<comment type="similarity">
    <text evidence="2">Belongs to the DtxR/MntR family.</text>
</comment>
<evidence type="ECO:0000256" key="9">
    <source>
        <dbReference type="ARBA" id="ARBA00023125"/>
    </source>
</evidence>
<evidence type="ECO:0000313" key="17">
    <source>
        <dbReference type="Proteomes" id="UP001337681"/>
    </source>
</evidence>
<dbReference type="InterPro" id="IPR036390">
    <property type="entry name" value="WH_DNA-bd_sf"/>
</dbReference>
<keyword evidence="6" id="KW-0678">Repressor</keyword>
<dbReference type="PANTHER" id="PTHR33238:SF11">
    <property type="entry name" value="TRANSCRIPTIONAL REGULATOR MNTR"/>
    <property type="match status" value="1"/>
</dbReference>
<evidence type="ECO:0000256" key="1">
    <source>
        <dbReference type="ARBA" id="ARBA00004496"/>
    </source>
</evidence>
<evidence type="ECO:0000256" key="7">
    <source>
        <dbReference type="ARBA" id="ARBA00023004"/>
    </source>
</evidence>
<dbReference type="SUPFAM" id="SSF46785">
    <property type="entry name" value="Winged helix' DNA-binding domain"/>
    <property type="match status" value="1"/>
</dbReference>
<evidence type="ECO:0000259" key="15">
    <source>
        <dbReference type="PROSITE" id="PS50944"/>
    </source>
</evidence>
<gene>
    <name evidence="16" type="ORF">VRU49_08605</name>
</gene>
<dbReference type="InterPro" id="IPR008988">
    <property type="entry name" value="Transcriptional_repressor_C"/>
</dbReference>
<organism evidence="16 17">
    <name type="scientific">Pedobacter flavus</name>
    <dbReference type="NCBI Taxonomy" id="3113906"/>
    <lineage>
        <taxon>Bacteria</taxon>
        <taxon>Pseudomonadati</taxon>
        <taxon>Bacteroidota</taxon>
        <taxon>Sphingobacteriia</taxon>
        <taxon>Sphingobacteriales</taxon>
        <taxon>Sphingobacteriaceae</taxon>
        <taxon>Pedobacter</taxon>
    </lineage>
</organism>
<dbReference type="InterPro" id="IPR022689">
    <property type="entry name" value="Iron_dep_repressor"/>
</dbReference>
<dbReference type="InterPro" id="IPR038157">
    <property type="entry name" value="FeoA_core_dom"/>
</dbReference>
<dbReference type="Pfam" id="PF04023">
    <property type="entry name" value="FeoA"/>
    <property type="match status" value="1"/>
</dbReference>
<dbReference type="Gene3D" id="2.30.30.90">
    <property type="match status" value="1"/>
</dbReference>
<comment type="caution">
    <text evidence="16">The sequence shown here is derived from an EMBL/GenBank/DDBJ whole genome shotgun (WGS) entry which is preliminary data.</text>
</comment>
<dbReference type="PROSITE" id="PS50944">
    <property type="entry name" value="HTH_DTXR"/>
    <property type="match status" value="1"/>
</dbReference>
<keyword evidence="10" id="KW-0010">Activator</keyword>
<evidence type="ECO:0000256" key="8">
    <source>
        <dbReference type="ARBA" id="ARBA00023015"/>
    </source>
</evidence>
<accession>A0ABU7H397</accession>
<evidence type="ECO:0000313" key="16">
    <source>
        <dbReference type="EMBL" id="MEE1885473.1"/>
    </source>
</evidence>
<dbReference type="SMART" id="SM00529">
    <property type="entry name" value="HTH_DTXR"/>
    <property type="match status" value="1"/>
</dbReference>
<protein>
    <recommendedName>
        <fullName evidence="4">Transcriptional regulator MntR</fullName>
    </recommendedName>
    <alternativeName>
        <fullName evidence="14">Manganese transport regulator</fullName>
    </alternativeName>
</protein>
<evidence type="ECO:0000256" key="11">
    <source>
        <dbReference type="ARBA" id="ARBA00023163"/>
    </source>
</evidence>
<evidence type="ECO:0000256" key="5">
    <source>
        <dbReference type="ARBA" id="ARBA00022490"/>
    </source>
</evidence>
<evidence type="ECO:0000256" key="13">
    <source>
        <dbReference type="ARBA" id="ARBA00025185"/>
    </source>
</evidence>
<evidence type="ECO:0000256" key="4">
    <source>
        <dbReference type="ARBA" id="ARBA00022386"/>
    </source>
</evidence>
<dbReference type="InterPro" id="IPR036421">
    <property type="entry name" value="Fe_dep_repressor_sf"/>
</dbReference>
<proteinExistence type="inferred from homology"/>
<dbReference type="InterPro" id="IPR007167">
    <property type="entry name" value="Fe-transptr_FeoA-like"/>
</dbReference>
<keyword evidence="12" id="KW-0464">Manganese</keyword>
<name>A0ABU7H397_9SPHI</name>
<sequence length="217" mass="24591">MQTFSEENYLKAIFHLSGTDKKPVSTNALAEKMKTKASSATDMVKRLSEKNLVEHTPYQGVTLTESGIRSAVQIIRKHRLWEVFLVDKLEFKWDEVHDLAEELEHINSPILAERLDAFLGYPKTDPHGDPIPDKHGNFEEYKMFSLNKLNKAETGIITGVSEHSTAFLKHLEKLGLTLGKNIEIVDILEFDGSIELKIDGTHQTVSREISKHILISK</sequence>
<keyword evidence="9" id="KW-0238">DNA-binding</keyword>
<comment type="function">
    <text evidence="13">In the presence of manganese, represses expression of mntH and mntS. Up-regulates expression of mntP.</text>
</comment>
<dbReference type="Pfam" id="PF02742">
    <property type="entry name" value="Fe_dep_repr_C"/>
    <property type="match status" value="1"/>
</dbReference>
<dbReference type="PANTHER" id="PTHR33238">
    <property type="entry name" value="IRON (METAL) DEPENDENT REPRESSOR, DTXR FAMILY"/>
    <property type="match status" value="1"/>
</dbReference>
<dbReference type="InterPro" id="IPR036388">
    <property type="entry name" value="WH-like_DNA-bd_sf"/>
</dbReference>
<comment type="subunit">
    <text evidence="3">Homodimer.</text>
</comment>
<dbReference type="SMART" id="SM00899">
    <property type="entry name" value="FeoA"/>
    <property type="match status" value="1"/>
</dbReference>
<evidence type="ECO:0000256" key="14">
    <source>
        <dbReference type="ARBA" id="ARBA00032593"/>
    </source>
</evidence>
<feature type="domain" description="HTH dtxR-type" evidence="15">
    <location>
        <begin position="1"/>
        <end position="64"/>
    </location>
</feature>
<dbReference type="Proteomes" id="UP001337681">
    <property type="component" value="Unassembled WGS sequence"/>
</dbReference>
<dbReference type="Gene3D" id="1.10.60.10">
    <property type="entry name" value="Iron dependent repressor, metal binding and dimerisation domain"/>
    <property type="match status" value="1"/>
</dbReference>
<comment type="subcellular location">
    <subcellularLocation>
        <location evidence="1">Cytoplasm</location>
    </subcellularLocation>
</comment>
<dbReference type="RefSeq" id="WP_330146370.1">
    <property type="nucleotide sequence ID" value="NZ_JAZDQU010000002.1"/>
</dbReference>
<evidence type="ECO:0000256" key="12">
    <source>
        <dbReference type="ARBA" id="ARBA00023211"/>
    </source>
</evidence>
<evidence type="ECO:0000256" key="2">
    <source>
        <dbReference type="ARBA" id="ARBA00007871"/>
    </source>
</evidence>
<evidence type="ECO:0000256" key="3">
    <source>
        <dbReference type="ARBA" id="ARBA00011738"/>
    </source>
</evidence>